<sequence length="84" mass="9176">MNIGNKAPGLDLGSMFQTGVNSIGDKGKDLQARMETLMQQDQVSPEDMMQIQFEMGQYNAALEALSSVTKSMTDMLKSLSQRTG</sequence>
<dbReference type="Pfam" id="PF09392">
    <property type="entry name" value="T3SS_needle_F"/>
    <property type="match status" value="1"/>
</dbReference>
<protein>
    <submittedName>
        <fullName evidence="1">Type III secretion protein</fullName>
    </submittedName>
</protein>
<dbReference type="SUPFAM" id="SSF140129">
    <property type="entry name" value="MxiH-like"/>
    <property type="match status" value="1"/>
</dbReference>
<evidence type="ECO:0000313" key="1">
    <source>
        <dbReference type="EMBL" id="MBG3877648.1"/>
    </source>
</evidence>
<dbReference type="Gene3D" id="1.20.58.90">
    <property type="match status" value="1"/>
</dbReference>
<evidence type="ECO:0000313" key="2">
    <source>
        <dbReference type="Proteomes" id="UP001194469"/>
    </source>
</evidence>
<dbReference type="InterPro" id="IPR021123">
    <property type="entry name" value="T3SS_needle-like"/>
</dbReference>
<comment type="caution">
    <text evidence="1">The sequence shown here is derived from an EMBL/GenBank/DDBJ whole genome shotgun (WGS) entry which is preliminary data.</text>
</comment>
<dbReference type="InterPro" id="IPR037203">
    <property type="entry name" value="T3SS_needle-like_sf"/>
</dbReference>
<organism evidence="1 2">
    <name type="scientific">Nitratidesulfovibrio oxamicus</name>
    <dbReference type="NCBI Taxonomy" id="32016"/>
    <lineage>
        <taxon>Bacteria</taxon>
        <taxon>Pseudomonadati</taxon>
        <taxon>Thermodesulfobacteriota</taxon>
        <taxon>Desulfovibrionia</taxon>
        <taxon>Desulfovibrionales</taxon>
        <taxon>Desulfovibrionaceae</taxon>
        <taxon>Nitratidesulfovibrio</taxon>
    </lineage>
</organism>
<dbReference type="RefSeq" id="WP_196609744.1">
    <property type="nucleotide sequence ID" value="NZ_VRYY01000335.1"/>
</dbReference>
<dbReference type="Proteomes" id="UP001194469">
    <property type="component" value="Unassembled WGS sequence"/>
</dbReference>
<gene>
    <name evidence="1" type="ORF">FVW20_11645</name>
</gene>
<name>A0ABS0J7E9_9BACT</name>
<accession>A0ABS0J7E9</accession>
<keyword evidence="2" id="KW-1185">Reference proteome</keyword>
<reference evidence="1 2" key="1">
    <citation type="submission" date="2019-08" db="EMBL/GenBank/DDBJ databases">
        <authorList>
            <person name="Luo N."/>
        </authorList>
    </citation>
    <scope>NUCLEOTIDE SEQUENCE [LARGE SCALE GENOMIC DNA]</scope>
    <source>
        <strain evidence="1 2">NCIMB 9442</strain>
    </source>
</reference>
<proteinExistence type="predicted"/>
<dbReference type="EMBL" id="VRYY01000335">
    <property type="protein sequence ID" value="MBG3877648.1"/>
    <property type="molecule type" value="Genomic_DNA"/>
</dbReference>